<evidence type="ECO:0000256" key="8">
    <source>
        <dbReference type="ARBA" id="ARBA00023128"/>
    </source>
</evidence>
<dbReference type="GO" id="GO:0005742">
    <property type="term" value="C:mitochondrial outer membrane translocase complex"/>
    <property type="evidence" value="ECO:0007669"/>
    <property type="project" value="InterPro"/>
</dbReference>
<evidence type="ECO:0000313" key="13">
    <source>
        <dbReference type="WBParaSite" id="SRDH1_32240.1"/>
    </source>
</evidence>
<feature type="transmembrane region" description="Helical" evidence="11">
    <location>
        <begin position="430"/>
        <end position="449"/>
    </location>
</feature>
<organism evidence="12 13">
    <name type="scientific">Schistosoma rodhaini</name>
    <dbReference type="NCBI Taxonomy" id="6188"/>
    <lineage>
        <taxon>Eukaryota</taxon>
        <taxon>Metazoa</taxon>
        <taxon>Spiralia</taxon>
        <taxon>Lophotrochozoa</taxon>
        <taxon>Platyhelminthes</taxon>
        <taxon>Trematoda</taxon>
        <taxon>Digenea</taxon>
        <taxon>Strigeidida</taxon>
        <taxon>Schistosomatoidea</taxon>
        <taxon>Schistosomatidae</taxon>
        <taxon>Schistosoma</taxon>
    </lineage>
</organism>
<dbReference type="PANTHER" id="PTHR12430:SF0">
    <property type="entry name" value="TRANSLOCASE OF OUTER MITOCHONDRIAL MEMBRANE 20"/>
    <property type="match status" value="1"/>
</dbReference>
<dbReference type="Gene3D" id="1.20.960.10">
    <property type="entry name" value="Mitochondrial outer membrane translocase complex, subunit Tom20 domain"/>
    <property type="match status" value="1"/>
</dbReference>
<dbReference type="GO" id="GO:0008320">
    <property type="term" value="F:protein transmembrane transporter activity"/>
    <property type="evidence" value="ECO:0007669"/>
    <property type="project" value="TreeGrafter"/>
</dbReference>
<evidence type="ECO:0008006" key="14">
    <source>
        <dbReference type="Google" id="ProtNLM"/>
    </source>
</evidence>
<keyword evidence="3" id="KW-0813">Transport</keyword>
<comment type="similarity">
    <text evidence="2">Belongs to the Tom20 family.</text>
</comment>
<evidence type="ECO:0000313" key="12">
    <source>
        <dbReference type="Proteomes" id="UP000050792"/>
    </source>
</evidence>
<feature type="transmembrane region" description="Helical" evidence="11">
    <location>
        <begin position="284"/>
        <end position="301"/>
    </location>
</feature>
<keyword evidence="6" id="KW-0653">Protein transport</keyword>
<evidence type="ECO:0000256" key="3">
    <source>
        <dbReference type="ARBA" id="ARBA00022448"/>
    </source>
</evidence>
<evidence type="ECO:0000256" key="10">
    <source>
        <dbReference type="SAM" id="MobiDB-lite"/>
    </source>
</evidence>
<keyword evidence="7 11" id="KW-1133">Transmembrane helix</keyword>
<dbReference type="SUPFAM" id="SSF47157">
    <property type="entry name" value="Mitochondrial import receptor subunit Tom20"/>
    <property type="match status" value="1"/>
</dbReference>
<keyword evidence="8" id="KW-0496">Mitochondrion</keyword>
<dbReference type="GO" id="GO:0016031">
    <property type="term" value="P:tRNA import into mitochondrion"/>
    <property type="evidence" value="ECO:0007669"/>
    <property type="project" value="TreeGrafter"/>
</dbReference>
<feature type="region of interest" description="Disordered" evidence="10">
    <location>
        <begin position="457"/>
        <end position="479"/>
    </location>
</feature>
<evidence type="ECO:0000256" key="1">
    <source>
        <dbReference type="ARBA" id="ARBA00004572"/>
    </source>
</evidence>
<evidence type="ECO:0000256" key="6">
    <source>
        <dbReference type="ARBA" id="ARBA00022927"/>
    </source>
</evidence>
<evidence type="ECO:0000256" key="2">
    <source>
        <dbReference type="ARBA" id="ARBA00005792"/>
    </source>
</evidence>
<dbReference type="Pfam" id="PF02064">
    <property type="entry name" value="MAS20"/>
    <property type="match status" value="1"/>
</dbReference>
<protein>
    <recommendedName>
        <fullName evidence="14">Chloride channel CLIC-like protein 1</fullName>
    </recommendedName>
</protein>
<keyword evidence="5" id="KW-1000">Mitochondrion outer membrane</keyword>
<feature type="compositionally biased region" description="Basic residues" evidence="10">
    <location>
        <begin position="461"/>
        <end position="470"/>
    </location>
</feature>
<dbReference type="PRINTS" id="PR00351">
    <property type="entry name" value="OM20RECEPTOR"/>
</dbReference>
<proteinExistence type="inferred from homology"/>
<dbReference type="InterPro" id="IPR022422">
    <property type="entry name" value="MAS20_rcpt_metazoan"/>
</dbReference>
<name>A0AA85F2N9_9TREM</name>
<sequence>MVRGVFVCVAAGAGIIFAGYCLYFDRKRRSHPDFWKNLRKKRMEQKALEAQKSSSFPLPPINDQAGMQRFFLQQIQQGETALSMGSLDEGVNHFAIAVAVCGQPNQLLQVLQQSLSPTVFLRLIEILPSVQSLLLTGLIIILLSHKSQADLDPYDMFGGLPMDQEQSVSALRSMDSFSTPTNSSNFLAANHHQELHKILVRTLWRNINPRNLPNIPSKTPIKVQLEFVLQEKDIYILSKYCNLNNDSENRVSPDLINDIFSEIVRPVAISDNPYLFQWFVNTPSFWMLSLSCTIAFVWLLVIIFRSRYILFTLLPCGLCILIFCQSVYTKYNARLARKMSVLSRHNGPPDDCKPLRHQTWSQVLGNYFSSRPANDECAHYYEELLSEPFLSTSLYEICLELISQPVISLCKSLGIGIGQLYHNLSEYVPFWIAPFICAFCMFMGVFAFVKSIHRFTGPPSRSRRVRHKIKSSSTPSITS</sequence>
<dbReference type="WBParaSite" id="SRDH1_32240.1">
    <property type="protein sequence ID" value="SRDH1_32240.1"/>
    <property type="gene ID" value="SRDH1_32240"/>
</dbReference>
<dbReference type="PANTHER" id="PTHR12430">
    <property type="entry name" value="MITOCHONDRIAL IMPORT RECEPTOR SUBUNIT TOM20"/>
    <property type="match status" value="1"/>
</dbReference>
<comment type="subcellular location">
    <subcellularLocation>
        <location evidence="1">Mitochondrion outer membrane</location>
        <topology evidence="1">Single-pass membrane protein</topology>
    </subcellularLocation>
</comment>
<evidence type="ECO:0000256" key="9">
    <source>
        <dbReference type="ARBA" id="ARBA00023136"/>
    </source>
</evidence>
<evidence type="ECO:0000256" key="4">
    <source>
        <dbReference type="ARBA" id="ARBA00022692"/>
    </source>
</evidence>
<dbReference type="GO" id="GO:0030150">
    <property type="term" value="P:protein import into mitochondrial matrix"/>
    <property type="evidence" value="ECO:0007669"/>
    <property type="project" value="TreeGrafter"/>
</dbReference>
<accession>A0AA85F2N9</accession>
<feature type="transmembrane region" description="Helical" evidence="11">
    <location>
        <begin position="6"/>
        <end position="24"/>
    </location>
</feature>
<reference evidence="12" key="1">
    <citation type="submission" date="2022-06" db="EMBL/GenBank/DDBJ databases">
        <authorList>
            <person name="Berger JAMES D."/>
            <person name="Berger JAMES D."/>
        </authorList>
    </citation>
    <scope>NUCLEOTIDE SEQUENCE [LARGE SCALE GENOMIC DNA]</scope>
</reference>
<dbReference type="GO" id="GO:0006605">
    <property type="term" value="P:protein targeting"/>
    <property type="evidence" value="ECO:0007669"/>
    <property type="project" value="InterPro"/>
</dbReference>
<dbReference type="InterPro" id="IPR002056">
    <property type="entry name" value="MAS20"/>
</dbReference>
<evidence type="ECO:0000256" key="5">
    <source>
        <dbReference type="ARBA" id="ARBA00022787"/>
    </source>
</evidence>
<dbReference type="AlphaFoldDB" id="A0AA85F2N9"/>
<dbReference type="GO" id="GO:0030943">
    <property type="term" value="F:mitochondrion targeting sequence binding"/>
    <property type="evidence" value="ECO:0007669"/>
    <property type="project" value="TreeGrafter"/>
</dbReference>
<feature type="transmembrane region" description="Helical" evidence="11">
    <location>
        <begin position="308"/>
        <end position="328"/>
    </location>
</feature>
<dbReference type="InterPro" id="IPR023392">
    <property type="entry name" value="Tom20_dom_sf"/>
</dbReference>
<keyword evidence="4 11" id="KW-0812">Transmembrane</keyword>
<dbReference type="PRINTS" id="PR01989">
    <property type="entry name" value="EUOM20RECPTR"/>
</dbReference>
<evidence type="ECO:0000256" key="7">
    <source>
        <dbReference type="ARBA" id="ARBA00022989"/>
    </source>
</evidence>
<keyword evidence="12" id="KW-1185">Reference proteome</keyword>
<evidence type="ECO:0000256" key="11">
    <source>
        <dbReference type="SAM" id="Phobius"/>
    </source>
</evidence>
<dbReference type="Proteomes" id="UP000050792">
    <property type="component" value="Unassembled WGS sequence"/>
</dbReference>
<reference evidence="13" key="2">
    <citation type="submission" date="2023-11" db="UniProtKB">
        <authorList>
            <consortium name="WormBaseParasite"/>
        </authorList>
    </citation>
    <scope>IDENTIFICATION</scope>
</reference>
<keyword evidence="9 11" id="KW-0472">Membrane</keyword>
<dbReference type="GO" id="GO:0006886">
    <property type="term" value="P:intracellular protein transport"/>
    <property type="evidence" value="ECO:0007669"/>
    <property type="project" value="InterPro"/>
</dbReference>